<accession>A0A4Q2U998</accession>
<dbReference type="Gene3D" id="3.40.50.12140">
    <property type="entry name" value="Domain of unknown function DUF4159"/>
    <property type="match status" value="1"/>
</dbReference>
<dbReference type="PANTHER" id="PTHR37464">
    <property type="entry name" value="BLL2463 PROTEIN"/>
    <property type="match status" value="1"/>
</dbReference>
<feature type="domain" description="DUF4159" evidence="3">
    <location>
        <begin position="720"/>
        <end position="937"/>
    </location>
</feature>
<dbReference type="InterPro" id="IPR024163">
    <property type="entry name" value="Aerotolerance_reg_N"/>
</dbReference>
<dbReference type="NCBIfam" id="TIGR02226">
    <property type="entry name" value="two_anch"/>
    <property type="match status" value="1"/>
</dbReference>
<evidence type="ECO:0000259" key="2">
    <source>
        <dbReference type="Pfam" id="PF07584"/>
    </source>
</evidence>
<dbReference type="PANTHER" id="PTHR37464:SF1">
    <property type="entry name" value="BLL2463 PROTEIN"/>
    <property type="match status" value="1"/>
</dbReference>
<evidence type="ECO:0000256" key="1">
    <source>
        <dbReference type="SAM" id="Phobius"/>
    </source>
</evidence>
<keyword evidence="1" id="KW-0472">Membrane</keyword>
<sequence length="957" mass="97860">MLGLPLAFTVPAVLGALALLPALWFLLRVTPPRPRRQSFPPLRLIADQRPKDETPARTPPWLLALRLAVAAAIVLAMAGPIWNPPPPGLGGAGPLVLLVDDGFAAAPDWDLRVAAAGERLGEAGRAGRPAALAALSDGPRALVPGTAAAALDRLRALKPAPYLVDRAAALPAVRDFAAAHPDADIVWIADGLENGGARAFAEGLGGLALARPATVLSAPSAPLALAGAENRPDALAVTVLRADGRAAGSGTVRAYDLKGLAVGDAPFAFAGGATSATASFTLPVELRNDVARVDVLGEASAGAATLLDGRWKRRRVDIVSGATADVEQPLLSPGYFIGKALAPFADVRDVPSNTADPIGAALDERPSVLVLADIGQVAGADHDRLARFVDGGGVLLRFAGSRLAGAPADDLEPVNLRRGGRTFGGALSWDKPKALAPFDRASPFFGLPDRRDVTVSRQVLAEPDAGLPAHTWAALDDGTPLVTADRRGKGVIVLFHVTGDTTWSNLPLSGLFVDMLRRVVALGGDAAATPDGAAAPGAAAKPNEAAAALPPTRILDGFGALGAPPATAKPVPAGFAGPGTADHPPGFYGPADALLAVNALNPGAALMPADLSGLGLGARALKAAEPVDLRAALLVLAMLGFLADAVATALLGGGFTGLGRRARASAGTTAAGLAFAVLLASLTGSPGPARAADGIPPAAGAALARDGVPKRDMEAALRTRLAYVASGDPAVDAESRDGLRGLSRALSNRTSLDPGEPVAVDPARDDLTFYPMLYWPVVATAPQPSPTAVAKVSAFMKNGGTVLFDTRDALSARVDGPQTPEARWLAALLSGVDVPELEPVPRDHVITKTFYLLDGFVGRYTSAPTWVEALPPVPPDAADQPARSGDSVSPIVITGNDLAAAWASDADGDPLYPLVPGGQRQREMAIRGGVNLVIYTLTGNYKADQVHAKQLLERLAH</sequence>
<feature type="domain" description="Aerotolerance regulator N-terminal" evidence="2">
    <location>
        <begin position="6"/>
        <end position="80"/>
    </location>
</feature>
<dbReference type="SUPFAM" id="SSF52317">
    <property type="entry name" value="Class I glutamine amidotransferase-like"/>
    <property type="match status" value="1"/>
</dbReference>
<feature type="transmembrane region" description="Helical" evidence="1">
    <location>
        <begin position="61"/>
        <end position="82"/>
    </location>
</feature>
<dbReference type="InterPro" id="IPR025297">
    <property type="entry name" value="DUF4159"/>
</dbReference>
<gene>
    <name evidence="4" type="ORF">D3273_02490</name>
</gene>
<keyword evidence="1" id="KW-1133">Transmembrane helix</keyword>
<feature type="transmembrane region" description="Helical" evidence="1">
    <location>
        <begin position="6"/>
        <end position="27"/>
    </location>
</feature>
<keyword evidence="1" id="KW-0812">Transmembrane</keyword>
<dbReference type="Pfam" id="PF07584">
    <property type="entry name" value="BatA"/>
    <property type="match status" value="1"/>
</dbReference>
<dbReference type="OrthoDB" id="9773014at2"/>
<dbReference type="InterPro" id="IPR011933">
    <property type="entry name" value="Double_TM_dom"/>
</dbReference>
<feature type="transmembrane region" description="Helical" evidence="1">
    <location>
        <begin position="664"/>
        <end position="682"/>
    </location>
</feature>
<evidence type="ECO:0000313" key="4">
    <source>
        <dbReference type="EMBL" id="RYC33363.1"/>
    </source>
</evidence>
<organism evidence="4 5">
    <name type="scientific">Lichenibacterium minor</name>
    <dbReference type="NCBI Taxonomy" id="2316528"/>
    <lineage>
        <taxon>Bacteria</taxon>
        <taxon>Pseudomonadati</taxon>
        <taxon>Pseudomonadota</taxon>
        <taxon>Alphaproteobacteria</taxon>
        <taxon>Hyphomicrobiales</taxon>
        <taxon>Lichenihabitantaceae</taxon>
        <taxon>Lichenibacterium</taxon>
    </lineage>
</organism>
<reference evidence="4 5" key="2">
    <citation type="submission" date="2019-02" db="EMBL/GenBank/DDBJ databases">
        <title>'Lichenibacterium ramalinii' gen. nov. sp. nov., 'Lichenibacterium minor' gen. nov. sp. nov.</title>
        <authorList>
            <person name="Pankratov T."/>
        </authorList>
    </citation>
    <scope>NUCLEOTIDE SEQUENCE [LARGE SCALE GENOMIC DNA]</scope>
    <source>
        <strain evidence="4 5">RmlP026</strain>
    </source>
</reference>
<reference evidence="4 5" key="1">
    <citation type="submission" date="2018-12" db="EMBL/GenBank/DDBJ databases">
        <authorList>
            <person name="Grouzdev D.S."/>
            <person name="Krutkina M.S."/>
        </authorList>
    </citation>
    <scope>NUCLEOTIDE SEQUENCE [LARGE SCALE GENOMIC DNA]</scope>
    <source>
        <strain evidence="4 5">RmlP026</strain>
    </source>
</reference>
<evidence type="ECO:0000313" key="5">
    <source>
        <dbReference type="Proteomes" id="UP000290759"/>
    </source>
</evidence>
<dbReference type="EMBL" id="QYBB01000002">
    <property type="protein sequence ID" value="RYC33363.1"/>
    <property type="molecule type" value="Genomic_DNA"/>
</dbReference>
<evidence type="ECO:0000259" key="3">
    <source>
        <dbReference type="Pfam" id="PF13709"/>
    </source>
</evidence>
<protein>
    <submittedName>
        <fullName evidence="4">DUF4159 domain-containing protein</fullName>
    </submittedName>
</protein>
<name>A0A4Q2U998_9HYPH</name>
<proteinExistence type="predicted"/>
<feature type="transmembrane region" description="Helical" evidence="1">
    <location>
        <begin position="631"/>
        <end position="652"/>
    </location>
</feature>
<dbReference type="AlphaFoldDB" id="A0A4Q2U998"/>
<dbReference type="Gene3D" id="3.40.50.880">
    <property type="match status" value="1"/>
</dbReference>
<comment type="caution">
    <text evidence="4">The sequence shown here is derived from an EMBL/GenBank/DDBJ whole genome shotgun (WGS) entry which is preliminary data.</text>
</comment>
<dbReference type="CDD" id="cd03143">
    <property type="entry name" value="A4_beta-galactosidase_middle_domain"/>
    <property type="match status" value="1"/>
</dbReference>
<dbReference type="RefSeq" id="WP_129223180.1">
    <property type="nucleotide sequence ID" value="NZ_QYBB01000002.1"/>
</dbReference>
<dbReference type="Proteomes" id="UP000290759">
    <property type="component" value="Unassembled WGS sequence"/>
</dbReference>
<dbReference type="Pfam" id="PF13709">
    <property type="entry name" value="DUF4159"/>
    <property type="match status" value="1"/>
</dbReference>
<dbReference type="InterPro" id="IPR029062">
    <property type="entry name" value="Class_I_gatase-like"/>
</dbReference>
<keyword evidence="5" id="KW-1185">Reference proteome</keyword>